<evidence type="ECO:0000313" key="3">
    <source>
        <dbReference type="Proteomes" id="UP000294743"/>
    </source>
</evidence>
<evidence type="ECO:0000313" key="2">
    <source>
        <dbReference type="EMBL" id="TDW25107.1"/>
    </source>
</evidence>
<dbReference type="PIRSF" id="PIRSF019587">
    <property type="entry name" value="PGPase"/>
    <property type="match status" value="1"/>
</dbReference>
<protein>
    <submittedName>
        <fullName evidence="2">Phosphatidylglycerophosphatase A</fullName>
    </submittedName>
</protein>
<dbReference type="Pfam" id="PF04608">
    <property type="entry name" value="PgpA"/>
    <property type="match status" value="1"/>
</dbReference>
<dbReference type="GO" id="GO:0008962">
    <property type="term" value="F:phosphatidylglycerophosphatase activity"/>
    <property type="evidence" value="ECO:0007669"/>
    <property type="project" value="InterPro"/>
</dbReference>
<dbReference type="SUPFAM" id="SSF101307">
    <property type="entry name" value="YutG-like"/>
    <property type="match status" value="1"/>
</dbReference>
<dbReference type="EMBL" id="SODD01000006">
    <property type="protein sequence ID" value="TDW25107.1"/>
    <property type="molecule type" value="Genomic_DNA"/>
</dbReference>
<dbReference type="Proteomes" id="UP000294743">
    <property type="component" value="Unassembled WGS sequence"/>
</dbReference>
<dbReference type="OrthoDB" id="9793244at2"/>
<gene>
    <name evidence="2" type="ORF">EDD63_10648</name>
</gene>
<accession>A0A4R8A3E9</accession>
<dbReference type="InterPro" id="IPR036681">
    <property type="entry name" value="PgpA-like_sf"/>
</dbReference>
<organism evidence="2 3">
    <name type="scientific">Breznakia blatticola</name>
    <dbReference type="NCBI Taxonomy" id="1754012"/>
    <lineage>
        <taxon>Bacteria</taxon>
        <taxon>Bacillati</taxon>
        <taxon>Bacillota</taxon>
        <taxon>Erysipelotrichia</taxon>
        <taxon>Erysipelotrichales</taxon>
        <taxon>Erysipelotrichaceae</taxon>
        <taxon>Breznakia</taxon>
    </lineage>
</organism>
<proteinExistence type="predicted"/>
<dbReference type="InterPro" id="IPR026038">
    <property type="entry name" value="Put_PGPase"/>
</dbReference>
<dbReference type="GO" id="GO:0006629">
    <property type="term" value="P:lipid metabolic process"/>
    <property type="evidence" value="ECO:0007669"/>
    <property type="project" value="InterPro"/>
</dbReference>
<keyword evidence="3" id="KW-1185">Reference proteome</keyword>
<sequence>MFEHCIALLEERGVTIQDINDCVMYLQKDHQTGISNDDVTETVKSIIRKREVQHAIMTGIALDKAAEQHILEDTMLDDIINRDESLYGIDEVLAYGICNLYGSIALTNFGFIDKDKFGIIKELNDHKENPDICHTFLDDIVGAIAASAASRIAHNQREVAVEEDAL</sequence>
<dbReference type="CDD" id="cd06971">
    <property type="entry name" value="PgpA"/>
    <property type="match status" value="1"/>
</dbReference>
<comment type="caution">
    <text evidence="2">The sequence shown here is derived from an EMBL/GenBank/DDBJ whole genome shotgun (WGS) entry which is preliminary data.</text>
</comment>
<reference evidence="2 3" key="1">
    <citation type="submission" date="2019-03" db="EMBL/GenBank/DDBJ databases">
        <title>Genomic Encyclopedia of Type Strains, Phase IV (KMG-IV): sequencing the most valuable type-strain genomes for metagenomic binning, comparative biology and taxonomic classification.</title>
        <authorList>
            <person name="Goeker M."/>
        </authorList>
    </citation>
    <scope>NUCLEOTIDE SEQUENCE [LARGE SCALE GENOMIC DNA]</scope>
    <source>
        <strain evidence="2 3">DSM 28867</strain>
    </source>
</reference>
<evidence type="ECO:0000259" key="1">
    <source>
        <dbReference type="Pfam" id="PF04608"/>
    </source>
</evidence>
<feature type="domain" description="YutG/PgpA" evidence="1">
    <location>
        <begin position="46"/>
        <end position="154"/>
    </location>
</feature>
<dbReference type="Gene3D" id="1.10.3760.10">
    <property type="entry name" value="PgpA-like"/>
    <property type="match status" value="1"/>
</dbReference>
<dbReference type="AlphaFoldDB" id="A0A4R8A3E9"/>
<dbReference type="RefSeq" id="WP_134168364.1">
    <property type="nucleotide sequence ID" value="NZ_SODD01000006.1"/>
</dbReference>
<dbReference type="InterPro" id="IPR007686">
    <property type="entry name" value="YutG/PgpA"/>
</dbReference>
<name>A0A4R8A3E9_9FIRM</name>